<dbReference type="STRING" id="640132.Srot_2019"/>
<dbReference type="Proteomes" id="UP000002247">
    <property type="component" value="Chromosome"/>
</dbReference>
<evidence type="ECO:0000259" key="1">
    <source>
        <dbReference type="Pfam" id="PF01494"/>
    </source>
</evidence>
<organism evidence="2 3">
    <name type="scientific">Segniliparus rotundus (strain ATCC BAA-972 / CDC 1076 / CIP 108378 / DSM 44985 / JCM 13578)</name>
    <dbReference type="NCBI Taxonomy" id="640132"/>
    <lineage>
        <taxon>Bacteria</taxon>
        <taxon>Bacillati</taxon>
        <taxon>Actinomycetota</taxon>
        <taxon>Actinomycetes</taxon>
        <taxon>Mycobacteriales</taxon>
        <taxon>Segniliparaceae</taxon>
        <taxon>Segniliparus</taxon>
    </lineage>
</organism>
<name>D6Z945_SEGRD</name>
<keyword evidence="3" id="KW-1185">Reference proteome</keyword>
<dbReference type="InterPro" id="IPR002938">
    <property type="entry name" value="FAD-bd"/>
</dbReference>
<reference evidence="2 3" key="1">
    <citation type="journal article" date="2010" name="Stand. Genomic Sci.">
        <title>Complete genome sequence of Segniliparus rotundus type strain (CDC 1076).</title>
        <authorList>
            <person name="Sikorski J."/>
            <person name="Lapidus A."/>
            <person name="Copeland A."/>
            <person name="Misra M."/>
            <person name="Glavina Del Rio T."/>
            <person name="Nolan M."/>
            <person name="Lucas S."/>
            <person name="Chen F."/>
            <person name="Tice H."/>
            <person name="Cheng J.F."/>
            <person name="Jando M."/>
            <person name="Schneider S."/>
            <person name="Bruce D."/>
            <person name="Goodwin L."/>
            <person name="Pitluck S."/>
            <person name="Liolios K."/>
            <person name="Mikhailova N."/>
            <person name="Pati A."/>
            <person name="Ivanova N."/>
            <person name="Mavromatis K."/>
            <person name="Chen A."/>
            <person name="Palaniappan K."/>
            <person name="Chertkov O."/>
            <person name="Land M."/>
            <person name="Hauser L."/>
            <person name="Chang Y.J."/>
            <person name="Jeffries C.D."/>
            <person name="Brettin T."/>
            <person name="Detter J.C."/>
            <person name="Han C."/>
            <person name="Rohde M."/>
            <person name="Goker M."/>
            <person name="Bristow J."/>
            <person name="Eisen J.A."/>
            <person name="Markowitz V."/>
            <person name="Hugenholtz P."/>
            <person name="Kyrpides N.C."/>
            <person name="Klenk H.P."/>
        </authorList>
    </citation>
    <scope>NUCLEOTIDE SEQUENCE [LARGE SCALE GENOMIC DNA]</scope>
    <source>
        <strain evidence="3">ATCC BAA-972 / CDC 1076 / CIP 108378 / DSM 44985 / JCM 13578</strain>
    </source>
</reference>
<dbReference type="PRINTS" id="PR00420">
    <property type="entry name" value="RNGMNOXGNASE"/>
</dbReference>
<dbReference type="Pfam" id="PF01494">
    <property type="entry name" value="FAD_binding_3"/>
    <property type="match status" value="1"/>
</dbReference>
<evidence type="ECO:0000313" key="3">
    <source>
        <dbReference type="Proteomes" id="UP000002247"/>
    </source>
</evidence>
<proteinExistence type="predicted"/>
<evidence type="ECO:0000313" key="2">
    <source>
        <dbReference type="EMBL" id="ADG98475.1"/>
    </source>
</evidence>
<dbReference type="RefSeq" id="WP_013138927.1">
    <property type="nucleotide sequence ID" value="NC_014168.1"/>
</dbReference>
<dbReference type="Gene3D" id="3.30.9.10">
    <property type="entry name" value="D-Amino Acid Oxidase, subunit A, domain 2"/>
    <property type="match status" value="1"/>
</dbReference>
<dbReference type="KEGG" id="srt:Srot_2019"/>
<dbReference type="EMBL" id="CP001958">
    <property type="protein sequence ID" value="ADG98475.1"/>
    <property type="molecule type" value="Genomic_DNA"/>
</dbReference>
<accession>D6Z945</accession>
<dbReference type="SUPFAM" id="SSF51905">
    <property type="entry name" value="FAD/NAD(P)-binding domain"/>
    <property type="match status" value="1"/>
</dbReference>
<dbReference type="GO" id="GO:0071949">
    <property type="term" value="F:FAD binding"/>
    <property type="evidence" value="ECO:0007669"/>
    <property type="project" value="InterPro"/>
</dbReference>
<dbReference type="InterPro" id="IPR051704">
    <property type="entry name" value="FAD_aromatic-hydroxylase"/>
</dbReference>
<dbReference type="AlphaFoldDB" id="D6Z945"/>
<dbReference type="PANTHER" id="PTHR46865">
    <property type="entry name" value="OXIDOREDUCTASE-RELATED"/>
    <property type="match status" value="1"/>
</dbReference>
<feature type="domain" description="FAD-binding" evidence="1">
    <location>
        <begin position="9"/>
        <end position="344"/>
    </location>
</feature>
<sequence>MSTYRAPLRVLVCGGAIAGPAIAFWLARAGHTVTIVEQSATLRGGGHAVDFRGPSLTVLEKMGVLPQVRAQATNMGPTIRVDAQGKEIARLPAEVTGGELEIVWSDLVRILHDTVRGDVRYRFGVRITHIADLGEHVDVVLSDGSAGSYDFVVGADGLHSGVRSLVFGPESELVAQLGRIFCLFSVENHLKLDHLSMDYRTPDGRVVLQGDDPDKPARANLWLIEPDVSGFDHRDAQKAKQLFAERFADGGWETPRILEALAAADPVYFDTLAQVRLTEYSKGRVVLLGDAAWCASPRSGMGTSLAIVGAYVLAHELLRANGDHVAAFARYQQLLKPYVERCQRLALDGIRADTPTTAFGRFKRRLTLWSLRLPGVSERVARQSLAVGRSFALPEYSGF</sequence>
<gene>
    <name evidence="2" type="ordered locus">Srot_2019</name>
</gene>
<dbReference type="PANTHER" id="PTHR46865:SF2">
    <property type="entry name" value="MONOOXYGENASE"/>
    <property type="match status" value="1"/>
</dbReference>
<dbReference type="Gene3D" id="3.50.50.60">
    <property type="entry name" value="FAD/NAD(P)-binding domain"/>
    <property type="match status" value="1"/>
</dbReference>
<protein>
    <submittedName>
        <fullName evidence="2">FAD dependent oxidoreductase</fullName>
    </submittedName>
</protein>
<dbReference type="InterPro" id="IPR036188">
    <property type="entry name" value="FAD/NAD-bd_sf"/>
</dbReference>
<dbReference type="HOGENOM" id="CLU_009665_1_0_11"/>
<dbReference type="eggNOG" id="COG0654">
    <property type="taxonomic scope" value="Bacteria"/>
</dbReference>